<reference evidence="3" key="1">
    <citation type="journal article" date="2021" name="IMA Fungus">
        <title>Genomic characterization of three marine fungi, including Emericellopsis atlantica sp. nov. with signatures of a generalist lifestyle and marine biomass degradation.</title>
        <authorList>
            <person name="Hagestad O.C."/>
            <person name="Hou L."/>
            <person name="Andersen J.H."/>
            <person name="Hansen E.H."/>
            <person name="Altermark B."/>
            <person name="Li C."/>
            <person name="Kuhnert E."/>
            <person name="Cox R.J."/>
            <person name="Crous P.W."/>
            <person name="Spatafora J.W."/>
            <person name="Lail K."/>
            <person name="Amirebrahimi M."/>
            <person name="Lipzen A."/>
            <person name="Pangilinan J."/>
            <person name="Andreopoulos W."/>
            <person name="Hayes R.D."/>
            <person name="Ng V."/>
            <person name="Grigoriev I.V."/>
            <person name="Jackson S.A."/>
            <person name="Sutton T.D.S."/>
            <person name="Dobson A.D.W."/>
            <person name="Rama T."/>
        </authorList>
    </citation>
    <scope>NUCLEOTIDE SEQUENCE</scope>
    <source>
        <strain evidence="3">TRa018bII</strain>
    </source>
</reference>
<feature type="region of interest" description="Disordered" evidence="1">
    <location>
        <begin position="52"/>
        <end position="99"/>
    </location>
</feature>
<accession>A0A9P8C4S6</accession>
<feature type="region of interest" description="Disordered" evidence="1">
    <location>
        <begin position="1"/>
        <end position="30"/>
    </location>
</feature>
<sequence>MNRHRYEAVPQRSNSIPHSQSTPYDPVILSPIPLSTPSHNYNFNTGLPTSIPSSIISTTPSIPNSPPPSFHTHSSPGTPRPPPSTRTAVSGSTGSGVAGPYGELWGVADSTIGGHNSTSNDALATIASLKQRVEWLEESIGRLLIEKEERSASSPGGGDDHGPSRDNCCVSFTDATPDLERAVMRSKHNCCVSFGQKSERTRKEKARARMAMACVVGLICMVVFLIVAMAGRGTVSGRGGYTVAKSD</sequence>
<dbReference type="EMBL" id="MU251554">
    <property type="protein sequence ID" value="KAG9232321.1"/>
    <property type="molecule type" value="Genomic_DNA"/>
</dbReference>
<keyword evidence="2" id="KW-1133">Transmembrane helix</keyword>
<protein>
    <submittedName>
        <fullName evidence="3">Uncharacterized protein</fullName>
    </submittedName>
</protein>
<organism evidence="3 4">
    <name type="scientific">Amylocarpus encephaloides</name>
    <dbReference type="NCBI Taxonomy" id="45428"/>
    <lineage>
        <taxon>Eukaryota</taxon>
        <taxon>Fungi</taxon>
        <taxon>Dikarya</taxon>
        <taxon>Ascomycota</taxon>
        <taxon>Pezizomycotina</taxon>
        <taxon>Leotiomycetes</taxon>
        <taxon>Helotiales</taxon>
        <taxon>Helotiales incertae sedis</taxon>
        <taxon>Amylocarpus</taxon>
    </lineage>
</organism>
<proteinExistence type="predicted"/>
<gene>
    <name evidence="3" type="ORF">BJ875DRAFT_467117</name>
</gene>
<keyword evidence="2" id="KW-0812">Transmembrane</keyword>
<evidence type="ECO:0000256" key="2">
    <source>
        <dbReference type="SAM" id="Phobius"/>
    </source>
</evidence>
<evidence type="ECO:0000256" key="1">
    <source>
        <dbReference type="SAM" id="MobiDB-lite"/>
    </source>
</evidence>
<evidence type="ECO:0000313" key="4">
    <source>
        <dbReference type="Proteomes" id="UP000824998"/>
    </source>
</evidence>
<dbReference type="Proteomes" id="UP000824998">
    <property type="component" value="Unassembled WGS sequence"/>
</dbReference>
<comment type="caution">
    <text evidence="3">The sequence shown here is derived from an EMBL/GenBank/DDBJ whole genome shotgun (WGS) entry which is preliminary data.</text>
</comment>
<dbReference type="OrthoDB" id="3561481at2759"/>
<evidence type="ECO:0000313" key="3">
    <source>
        <dbReference type="EMBL" id="KAG9232321.1"/>
    </source>
</evidence>
<feature type="compositionally biased region" description="Polar residues" evidence="1">
    <location>
        <begin position="11"/>
        <end position="23"/>
    </location>
</feature>
<keyword evidence="2" id="KW-0472">Membrane</keyword>
<feature type="transmembrane region" description="Helical" evidence="2">
    <location>
        <begin position="210"/>
        <end position="231"/>
    </location>
</feature>
<feature type="compositionally biased region" description="Low complexity" evidence="1">
    <location>
        <begin position="52"/>
        <end position="62"/>
    </location>
</feature>
<name>A0A9P8C4S6_9HELO</name>
<keyword evidence="4" id="KW-1185">Reference proteome</keyword>
<dbReference type="AlphaFoldDB" id="A0A9P8C4S6"/>